<comment type="catalytic activity">
    <reaction evidence="9">
        <text>a ubiquinone + NADH + H(+) = a ubiquinol + NAD(+)</text>
        <dbReference type="Rhea" id="RHEA:23152"/>
        <dbReference type="Rhea" id="RHEA-COMP:9565"/>
        <dbReference type="Rhea" id="RHEA-COMP:9566"/>
        <dbReference type="ChEBI" id="CHEBI:15378"/>
        <dbReference type="ChEBI" id="CHEBI:16389"/>
        <dbReference type="ChEBI" id="CHEBI:17976"/>
        <dbReference type="ChEBI" id="CHEBI:57540"/>
        <dbReference type="ChEBI" id="CHEBI:57945"/>
    </reaction>
</comment>
<dbReference type="InterPro" id="IPR036188">
    <property type="entry name" value="FAD/NAD-bd_sf"/>
</dbReference>
<evidence type="ECO:0000259" key="12">
    <source>
        <dbReference type="Pfam" id="PF22366"/>
    </source>
</evidence>
<sequence>MMKQIICAPIRLKAGLPAANCPRLISHTSRALSSAAIARRQAPSRSPILTSSSVSRALPSRITTVTSLVSTRAYATPAEAETPKPKKRFRLIRWLWRLTYLGAAGALVYVGYEIYLMRHPAEQEVPEEGKKTLVVLGTGWGSVSLLKKLDTENYNVIVISPRNYFLFTPLLPSCTTGQIEHRSIMEPVRNFLRHKKTAVKFYEAEATKIDYKKKVVYINDESEIKGNVRTSEIAFDMLVVGVGAENATFGIPGVREHGLFLKEVGDAQKIRRRIMDCCETAVFRDQSPEERARLLHMVVVGGGPTGVEFAGELQDFFQDDLRKWIPEIQDNFHVTLVEALPNVLPMFSKQLIDYTERTFKEETITIRTKTMVKKVHEKYIEAESTGPDGQKITENIPYGLLVWATGNALRPVVKDLMMQIPAQKDSRRGLLVNEYLVVKGTEDIWAVGDCAIANYAPTAQVASQEGAFLARLFNNIAKTQAIEDKLSQLSDLQSKAPNKEERDQVFADIKELQKRLRRVKQMGPFEYSHQGSLAYIGSDKAVADISWLTGNVATGGGLTYIFWRSAYLSMCWSMRNRILVVMDWAKTKMFGRDVSRE</sequence>
<proteinExistence type="inferred from homology"/>
<dbReference type="InterPro" id="IPR023753">
    <property type="entry name" value="FAD/NAD-binding_dom"/>
</dbReference>
<evidence type="ECO:0000313" key="14">
    <source>
        <dbReference type="Proteomes" id="UP000504638"/>
    </source>
</evidence>
<keyword evidence="4" id="KW-0274">FAD</keyword>
<protein>
    <recommendedName>
        <fullName evidence="2">NADH:ubiquinone reductase (non-electrogenic)</fullName>
        <ecNumber evidence="2">1.6.5.9</ecNumber>
    </recommendedName>
</protein>
<evidence type="ECO:0000313" key="13">
    <source>
        <dbReference type="EMBL" id="KAF1815096.1"/>
    </source>
</evidence>
<dbReference type="RefSeq" id="XP_033536727.1">
    <property type="nucleotide sequence ID" value="XM_033681092.1"/>
</dbReference>
<evidence type="ECO:0000256" key="1">
    <source>
        <dbReference type="ARBA" id="ARBA00005272"/>
    </source>
</evidence>
<reference evidence="13 15" key="1">
    <citation type="submission" date="2020-01" db="EMBL/GenBank/DDBJ databases">
        <authorList>
            <consortium name="DOE Joint Genome Institute"/>
            <person name="Haridas S."/>
            <person name="Albert R."/>
            <person name="Binder M."/>
            <person name="Bloem J."/>
            <person name="Labutti K."/>
            <person name="Salamov A."/>
            <person name="Andreopoulos B."/>
            <person name="Baker S.E."/>
            <person name="Barry K."/>
            <person name="Bills G."/>
            <person name="Bluhm B.H."/>
            <person name="Cannon C."/>
            <person name="Castanera R."/>
            <person name="Culley D.E."/>
            <person name="Daum C."/>
            <person name="Ezra D."/>
            <person name="Gonzalez J.B."/>
            <person name="Henrissat B."/>
            <person name="Kuo A."/>
            <person name="Liang C."/>
            <person name="Lipzen A."/>
            <person name="Lutzoni F."/>
            <person name="Magnuson J."/>
            <person name="Mondo S."/>
            <person name="Nolan M."/>
            <person name="Ohm R."/>
            <person name="Pangilinan J."/>
            <person name="Park H.-J."/>
            <person name="Ramirez L."/>
            <person name="Alfaro M."/>
            <person name="Sun H."/>
            <person name="Tritt A."/>
            <person name="Yoshinaga Y."/>
            <person name="Zwiers L.-H."/>
            <person name="Turgeon B.G."/>
            <person name="Goodwin S.B."/>
            <person name="Spatafora J.W."/>
            <person name="Crous P.W."/>
            <person name="Grigoriev I.V."/>
        </authorList>
    </citation>
    <scope>NUCLEOTIDE SEQUENCE</scope>
    <source>
        <strain evidence="13 15">CBS 781.70</strain>
    </source>
</reference>
<keyword evidence="14" id="KW-1185">Reference proteome</keyword>
<keyword evidence="5" id="KW-0809">Transit peptide</keyword>
<evidence type="ECO:0000256" key="4">
    <source>
        <dbReference type="ARBA" id="ARBA00022827"/>
    </source>
</evidence>
<gene>
    <name evidence="13 15" type="ORF">P152DRAFT_471731</name>
</gene>
<evidence type="ECO:0000259" key="11">
    <source>
        <dbReference type="Pfam" id="PF07992"/>
    </source>
</evidence>
<dbReference type="Pfam" id="PF07992">
    <property type="entry name" value="Pyr_redox_2"/>
    <property type="match status" value="1"/>
</dbReference>
<dbReference type="InterPro" id="IPR045024">
    <property type="entry name" value="NDH-2"/>
</dbReference>
<reference evidence="15" key="3">
    <citation type="submission" date="2025-04" db="UniProtKB">
        <authorList>
            <consortium name="RefSeq"/>
        </authorList>
    </citation>
    <scope>IDENTIFICATION</scope>
    <source>
        <strain evidence="15">CBS 781.70</strain>
    </source>
</reference>
<dbReference type="GO" id="GO:0005739">
    <property type="term" value="C:mitochondrion"/>
    <property type="evidence" value="ECO:0007669"/>
    <property type="project" value="TreeGrafter"/>
</dbReference>
<evidence type="ECO:0000256" key="9">
    <source>
        <dbReference type="ARBA" id="ARBA00049010"/>
    </source>
</evidence>
<keyword evidence="10" id="KW-0472">Membrane</keyword>
<feature type="domain" description="FAD/NAD(P)-binding" evidence="11">
    <location>
        <begin position="132"/>
        <end position="466"/>
    </location>
</feature>
<feature type="transmembrane region" description="Helical" evidence="10">
    <location>
        <begin position="94"/>
        <end position="112"/>
    </location>
</feature>
<keyword evidence="3" id="KW-0285">Flavoprotein</keyword>
<evidence type="ECO:0000256" key="5">
    <source>
        <dbReference type="ARBA" id="ARBA00022946"/>
    </source>
</evidence>
<dbReference type="PANTHER" id="PTHR43706:SF47">
    <property type="entry name" value="EXTERNAL NADH-UBIQUINONE OXIDOREDUCTASE 1, MITOCHONDRIAL-RELATED"/>
    <property type="match status" value="1"/>
</dbReference>
<evidence type="ECO:0000256" key="6">
    <source>
        <dbReference type="ARBA" id="ARBA00023002"/>
    </source>
</evidence>
<keyword evidence="7" id="KW-0520">NAD</keyword>
<evidence type="ECO:0000256" key="8">
    <source>
        <dbReference type="ARBA" id="ARBA00047599"/>
    </source>
</evidence>
<dbReference type="InterPro" id="IPR054585">
    <property type="entry name" value="NDH2-like_C"/>
</dbReference>
<evidence type="ECO:0000256" key="7">
    <source>
        <dbReference type="ARBA" id="ARBA00023027"/>
    </source>
</evidence>
<keyword evidence="10" id="KW-0812">Transmembrane</keyword>
<keyword evidence="6" id="KW-0560">Oxidoreductase</keyword>
<evidence type="ECO:0000256" key="2">
    <source>
        <dbReference type="ARBA" id="ARBA00012637"/>
    </source>
</evidence>
<organism evidence="13">
    <name type="scientific">Eremomyces bilateralis CBS 781.70</name>
    <dbReference type="NCBI Taxonomy" id="1392243"/>
    <lineage>
        <taxon>Eukaryota</taxon>
        <taxon>Fungi</taxon>
        <taxon>Dikarya</taxon>
        <taxon>Ascomycota</taxon>
        <taxon>Pezizomycotina</taxon>
        <taxon>Dothideomycetes</taxon>
        <taxon>Dothideomycetes incertae sedis</taxon>
        <taxon>Eremomycetales</taxon>
        <taxon>Eremomycetaceae</taxon>
        <taxon>Eremomyces</taxon>
    </lineage>
</organism>
<dbReference type="GO" id="GO:0050136">
    <property type="term" value="F:NADH dehydrogenase (quinone) (non-electrogenic) activity"/>
    <property type="evidence" value="ECO:0007669"/>
    <property type="project" value="UniProtKB-EC"/>
</dbReference>
<dbReference type="OrthoDB" id="3244603at2759"/>
<dbReference type="GeneID" id="54421662"/>
<dbReference type="Pfam" id="PF22366">
    <property type="entry name" value="NDH2_C"/>
    <property type="match status" value="1"/>
</dbReference>
<keyword evidence="10" id="KW-1133">Transmembrane helix</keyword>
<dbReference type="EC" id="1.6.5.9" evidence="2"/>
<dbReference type="PRINTS" id="PR00368">
    <property type="entry name" value="FADPNR"/>
</dbReference>
<accession>A0A6G1GAZ0</accession>
<dbReference type="PANTHER" id="PTHR43706">
    <property type="entry name" value="NADH DEHYDROGENASE"/>
    <property type="match status" value="1"/>
</dbReference>
<dbReference type="SUPFAM" id="SSF51905">
    <property type="entry name" value="FAD/NAD(P)-binding domain"/>
    <property type="match status" value="2"/>
</dbReference>
<dbReference type="AlphaFoldDB" id="A0A6G1GAZ0"/>
<evidence type="ECO:0000256" key="3">
    <source>
        <dbReference type="ARBA" id="ARBA00022630"/>
    </source>
</evidence>
<evidence type="ECO:0000313" key="15">
    <source>
        <dbReference type="RefSeq" id="XP_033536727.1"/>
    </source>
</evidence>
<dbReference type="EMBL" id="ML975152">
    <property type="protein sequence ID" value="KAF1815096.1"/>
    <property type="molecule type" value="Genomic_DNA"/>
</dbReference>
<name>A0A6G1GAZ0_9PEZI</name>
<comment type="catalytic activity">
    <reaction evidence="8">
        <text>a quinone + NADH + H(+) = a quinol + NAD(+)</text>
        <dbReference type="Rhea" id="RHEA:46160"/>
        <dbReference type="ChEBI" id="CHEBI:15378"/>
        <dbReference type="ChEBI" id="CHEBI:24646"/>
        <dbReference type="ChEBI" id="CHEBI:57540"/>
        <dbReference type="ChEBI" id="CHEBI:57945"/>
        <dbReference type="ChEBI" id="CHEBI:132124"/>
        <dbReference type="EC" id="1.6.5.9"/>
    </reaction>
</comment>
<evidence type="ECO:0000256" key="10">
    <source>
        <dbReference type="SAM" id="Phobius"/>
    </source>
</evidence>
<dbReference type="Gene3D" id="3.50.50.100">
    <property type="match status" value="1"/>
</dbReference>
<feature type="domain" description="External alternative NADH-ubiquinone oxidoreductase-like C-terminal" evidence="12">
    <location>
        <begin position="529"/>
        <end position="593"/>
    </location>
</feature>
<comment type="similarity">
    <text evidence="1">Belongs to the NADH dehydrogenase family.</text>
</comment>
<reference evidence="15" key="2">
    <citation type="submission" date="2020-04" db="EMBL/GenBank/DDBJ databases">
        <authorList>
            <consortium name="NCBI Genome Project"/>
        </authorList>
    </citation>
    <scope>NUCLEOTIDE SEQUENCE</scope>
    <source>
        <strain evidence="15">CBS 781.70</strain>
    </source>
</reference>
<dbReference type="Proteomes" id="UP000504638">
    <property type="component" value="Unplaced"/>
</dbReference>